<evidence type="ECO:0000313" key="1">
    <source>
        <dbReference type="EMBL" id="PAV15331.1"/>
    </source>
</evidence>
<name>A0A286U6X3_9AGAM</name>
<dbReference type="STRING" id="2282107.A0A286U6X3"/>
<accession>A0A286U6X3</accession>
<dbReference type="OrthoDB" id="529273at2759"/>
<reference evidence="1 2" key="1">
    <citation type="journal article" date="2017" name="Mol. Ecol.">
        <title>Comparative and population genomic landscape of Phellinus noxius: A hypervariable fungus causing root rot in trees.</title>
        <authorList>
            <person name="Chung C.L."/>
            <person name="Lee T.J."/>
            <person name="Akiba M."/>
            <person name="Lee H.H."/>
            <person name="Kuo T.H."/>
            <person name="Liu D."/>
            <person name="Ke H.M."/>
            <person name="Yokoi T."/>
            <person name="Roa M.B."/>
            <person name="Lu M.J."/>
            <person name="Chang Y.Y."/>
            <person name="Ann P.J."/>
            <person name="Tsai J.N."/>
            <person name="Chen C.Y."/>
            <person name="Tzean S.S."/>
            <person name="Ota Y."/>
            <person name="Hattori T."/>
            <person name="Sahashi N."/>
            <person name="Liou R.F."/>
            <person name="Kikuchi T."/>
            <person name="Tsai I.J."/>
        </authorList>
    </citation>
    <scope>NUCLEOTIDE SEQUENCE [LARGE SCALE GENOMIC DNA]</scope>
    <source>
        <strain evidence="1 2">FFPRI411160</strain>
    </source>
</reference>
<protein>
    <submittedName>
        <fullName evidence="1">Uncharacterized protein</fullName>
    </submittedName>
</protein>
<keyword evidence="2" id="KW-1185">Reference proteome</keyword>
<sequence>MPFLTRREFTLILFALSAFLIAYNYESSFSSLSTAALFPGANNSFSATQLLSVQDAFRDDGRRNTKYTDDLESEILGDWEIETRKQHDLGPYGLTENNQFSDWSNGDIPQTKLVGHVPGYTILENVLLANGALYLVHNLASQIFPKTEMILSTGIDVPGSNLPPVSQELKFLTRSQALDIIGYGAHRMANTTIICFDHPHSITNETFLAFYRAYSTLSPPVQTKSGPLPPSQIILPNVPRDSLSETAYYPSYQLSRIAFPFLNHIFSEDFTDFGKTERPIILDQVLLTDRVAAESGTQTFDFSADVKAPFSEEDEVAIDGKKSKKTKKKEYEIREATLIEPIDKRLPFASAFALPAPHNWVSPLSAGALILPPPQSLTTHTKKSKKARKAVTYVSTQARSIREPQLREADHENLLRELRKAGEANGFDVYVVELGSERIEGAVGTWRNLVSAAVRSSVMLGVHGDTLTYAPLLQPGSGATVIEFFPDGKFVNDHEFITRSLDIGYVAWRNTKKYTRGNLPPISPITRADSRLLSIDVHAVVNFVKEQLRK</sequence>
<organism evidence="1 2">
    <name type="scientific">Pyrrhoderma noxium</name>
    <dbReference type="NCBI Taxonomy" id="2282107"/>
    <lineage>
        <taxon>Eukaryota</taxon>
        <taxon>Fungi</taxon>
        <taxon>Dikarya</taxon>
        <taxon>Basidiomycota</taxon>
        <taxon>Agaricomycotina</taxon>
        <taxon>Agaricomycetes</taxon>
        <taxon>Hymenochaetales</taxon>
        <taxon>Hymenochaetaceae</taxon>
        <taxon>Pyrrhoderma</taxon>
    </lineage>
</organism>
<gene>
    <name evidence="1" type="ORF">PNOK_0909300</name>
</gene>
<dbReference type="Proteomes" id="UP000217199">
    <property type="component" value="Unassembled WGS sequence"/>
</dbReference>
<dbReference type="AlphaFoldDB" id="A0A286U6X3"/>
<dbReference type="EMBL" id="NBII01000010">
    <property type="protein sequence ID" value="PAV15331.1"/>
    <property type="molecule type" value="Genomic_DNA"/>
</dbReference>
<proteinExistence type="predicted"/>
<dbReference type="InParanoid" id="A0A286U6X3"/>
<comment type="caution">
    <text evidence="1">The sequence shown here is derived from an EMBL/GenBank/DDBJ whole genome shotgun (WGS) entry which is preliminary data.</text>
</comment>
<evidence type="ECO:0000313" key="2">
    <source>
        <dbReference type="Proteomes" id="UP000217199"/>
    </source>
</evidence>